<evidence type="ECO:0008006" key="5">
    <source>
        <dbReference type="Google" id="ProtNLM"/>
    </source>
</evidence>
<dbReference type="OrthoDB" id="2104370at2759"/>
<dbReference type="InterPro" id="IPR018562">
    <property type="entry name" value="ARS-binding_2"/>
</dbReference>
<evidence type="ECO:0000256" key="1">
    <source>
        <dbReference type="SAM" id="Coils"/>
    </source>
</evidence>
<evidence type="ECO:0000256" key="2">
    <source>
        <dbReference type="SAM" id="MobiDB-lite"/>
    </source>
</evidence>
<dbReference type="Proteomes" id="UP000275078">
    <property type="component" value="Unassembled WGS sequence"/>
</dbReference>
<name>A0A3N4IBR3_ASCIM</name>
<dbReference type="EMBL" id="ML119668">
    <property type="protein sequence ID" value="RPA82887.1"/>
    <property type="molecule type" value="Genomic_DNA"/>
</dbReference>
<sequence length="701" mass="78696">MDFQPQPHPSIVNIDSHISTTASSHISGDDDSERPSHQDFGQDVFSDLGAATDSLFSDTDHIQHHRFASTAAPKLLPNYVPADRSLPPREVTDETIDDAYVDFILYCNPQVALTTDTEELRRIFRQLPKSDGKTFNIIHLLDLIRKLEEKEIKTWTKLAIDLGVERTEEQSAQKVQQYAVRLKRWMHAMHIDAFFAYCLGKPHTYYTQIPIPNNPNAAWEERDGVPPEEDLALRALHPESRPKRGRRKTEDKDHGDIDLNTAKRHQLGEHLQDPFINHSTMFETHSALGDGSESDSIGQFMDGQIHADPWNVGTDHSATSNPQFRQWRPFPGDPHETLCSPGGLSHTSTAHDDQPLTSISIAASTPAPKPRPRRRHGPAVSSAWPSSSNSLTGKMRGRPPSNRSTRDGPFSSFPVNPPVRSNSTPVDSINSSLMTTSMMPTTSHFTFSHIRTPTSPALQMLPDRTHSSMSMHAPQMMRSMTDHGDVSAQGRESDDEILSGLQSMILDNLLHPGYFSEQALSLETAKVLAQRITEEIRRIDQPVFGERKEHYLTTVNMLLEHQSELRVTRVQQNPTTDESAFQSLAGIDLHDHAEQRKKATYNLKWTIDLPPLSGVMSMNICIDDPDKEQEYSRIIEENHMMAVDTMTDPTGLLGATGSMDPVAQRKIEELEKQLREKDDLILNMKRLMMEALQISAGVLPA</sequence>
<feature type="region of interest" description="Disordered" evidence="2">
    <location>
        <begin position="233"/>
        <end position="258"/>
    </location>
</feature>
<dbReference type="Pfam" id="PF09441">
    <property type="entry name" value="Abp2"/>
    <property type="match status" value="1"/>
</dbReference>
<gene>
    <name evidence="3" type="ORF">BJ508DRAFT_413814</name>
</gene>
<feature type="coiled-coil region" evidence="1">
    <location>
        <begin position="663"/>
        <end position="690"/>
    </location>
</feature>
<dbReference type="PANTHER" id="PTHR42048">
    <property type="entry name" value="ARS-BINDING PROTEIN 2"/>
    <property type="match status" value="1"/>
</dbReference>
<dbReference type="GO" id="GO:0003688">
    <property type="term" value="F:DNA replication origin binding"/>
    <property type="evidence" value="ECO:0007669"/>
    <property type="project" value="TreeGrafter"/>
</dbReference>
<accession>A0A3N4IBR3</accession>
<dbReference type="STRING" id="1160509.A0A3N4IBR3"/>
<dbReference type="PANTHER" id="PTHR42048:SF1">
    <property type="entry name" value="ARS-BINDING PROTEIN 2"/>
    <property type="match status" value="1"/>
</dbReference>
<feature type="compositionally biased region" description="Polar residues" evidence="2">
    <location>
        <begin position="314"/>
        <end position="324"/>
    </location>
</feature>
<dbReference type="AlphaFoldDB" id="A0A3N4IBR3"/>
<feature type="compositionally biased region" description="Low complexity" evidence="2">
    <location>
        <begin position="381"/>
        <end position="390"/>
    </location>
</feature>
<reference evidence="3 4" key="1">
    <citation type="journal article" date="2018" name="Nat. Ecol. Evol.">
        <title>Pezizomycetes genomes reveal the molecular basis of ectomycorrhizal truffle lifestyle.</title>
        <authorList>
            <person name="Murat C."/>
            <person name="Payen T."/>
            <person name="Noel B."/>
            <person name="Kuo A."/>
            <person name="Morin E."/>
            <person name="Chen J."/>
            <person name="Kohler A."/>
            <person name="Krizsan K."/>
            <person name="Balestrini R."/>
            <person name="Da Silva C."/>
            <person name="Montanini B."/>
            <person name="Hainaut M."/>
            <person name="Levati E."/>
            <person name="Barry K.W."/>
            <person name="Belfiori B."/>
            <person name="Cichocki N."/>
            <person name="Clum A."/>
            <person name="Dockter R.B."/>
            <person name="Fauchery L."/>
            <person name="Guy J."/>
            <person name="Iotti M."/>
            <person name="Le Tacon F."/>
            <person name="Lindquist E.A."/>
            <person name="Lipzen A."/>
            <person name="Malagnac F."/>
            <person name="Mello A."/>
            <person name="Molinier V."/>
            <person name="Miyauchi S."/>
            <person name="Poulain J."/>
            <person name="Riccioni C."/>
            <person name="Rubini A."/>
            <person name="Sitrit Y."/>
            <person name="Splivallo R."/>
            <person name="Traeger S."/>
            <person name="Wang M."/>
            <person name="Zifcakova L."/>
            <person name="Wipf D."/>
            <person name="Zambonelli A."/>
            <person name="Paolocci F."/>
            <person name="Nowrousian M."/>
            <person name="Ottonello S."/>
            <person name="Baldrian P."/>
            <person name="Spatafora J.W."/>
            <person name="Henrissat B."/>
            <person name="Nagy L.G."/>
            <person name="Aury J.M."/>
            <person name="Wincker P."/>
            <person name="Grigoriev I.V."/>
            <person name="Bonfante P."/>
            <person name="Martin F.M."/>
        </authorList>
    </citation>
    <scope>NUCLEOTIDE SEQUENCE [LARGE SCALE GENOMIC DNA]</scope>
    <source>
        <strain evidence="3 4">RN42</strain>
    </source>
</reference>
<feature type="region of interest" description="Disordered" evidence="2">
    <location>
        <begin position="21"/>
        <end position="42"/>
    </location>
</feature>
<feature type="compositionally biased region" description="Basic and acidic residues" evidence="2">
    <location>
        <begin position="236"/>
        <end position="257"/>
    </location>
</feature>
<keyword evidence="4" id="KW-1185">Reference proteome</keyword>
<organism evidence="3 4">
    <name type="scientific">Ascobolus immersus RN42</name>
    <dbReference type="NCBI Taxonomy" id="1160509"/>
    <lineage>
        <taxon>Eukaryota</taxon>
        <taxon>Fungi</taxon>
        <taxon>Dikarya</taxon>
        <taxon>Ascomycota</taxon>
        <taxon>Pezizomycotina</taxon>
        <taxon>Pezizomycetes</taxon>
        <taxon>Pezizales</taxon>
        <taxon>Ascobolaceae</taxon>
        <taxon>Ascobolus</taxon>
    </lineage>
</organism>
<keyword evidence="1" id="KW-0175">Coiled coil</keyword>
<evidence type="ECO:0000313" key="4">
    <source>
        <dbReference type="Proteomes" id="UP000275078"/>
    </source>
</evidence>
<evidence type="ECO:0000313" key="3">
    <source>
        <dbReference type="EMBL" id="RPA82887.1"/>
    </source>
</evidence>
<protein>
    <recommendedName>
        <fullName evidence="5">ARS binding protein 2</fullName>
    </recommendedName>
</protein>
<feature type="region of interest" description="Disordered" evidence="2">
    <location>
        <begin position="305"/>
        <end position="426"/>
    </location>
</feature>
<proteinExistence type="predicted"/>